<dbReference type="SUPFAM" id="SSF51445">
    <property type="entry name" value="(Trans)glycosidases"/>
    <property type="match status" value="3"/>
</dbReference>
<feature type="chain" id="PRO_5043594985" evidence="4">
    <location>
        <begin position="29"/>
        <end position="1250"/>
    </location>
</feature>
<evidence type="ECO:0000259" key="6">
    <source>
        <dbReference type="Pfam" id="PF25490"/>
    </source>
</evidence>
<dbReference type="GO" id="GO:0007163">
    <property type="term" value="P:establishment or maintenance of cell polarity"/>
    <property type="evidence" value="ECO:0007669"/>
    <property type="project" value="TreeGrafter"/>
</dbReference>
<evidence type="ECO:0000256" key="2">
    <source>
        <dbReference type="ARBA" id="ARBA00022801"/>
    </source>
</evidence>
<evidence type="ECO:0000256" key="4">
    <source>
        <dbReference type="SAM" id="SignalP"/>
    </source>
</evidence>
<dbReference type="Pfam" id="PF25490">
    <property type="entry name" value="DUF7910"/>
    <property type="match status" value="3"/>
</dbReference>
<dbReference type="FunFam" id="2.80.10.50:FF:000056">
    <property type="entry name" value="Glucan 1,3-beta-glucosidase A"/>
    <property type="match status" value="3"/>
</dbReference>
<dbReference type="GO" id="GO:0051015">
    <property type="term" value="F:actin filament binding"/>
    <property type="evidence" value="ECO:0007669"/>
    <property type="project" value="InterPro"/>
</dbReference>
<dbReference type="Proteomes" id="UP001161247">
    <property type="component" value="Chromosome 8"/>
</dbReference>
<dbReference type="Pfam" id="PF00150">
    <property type="entry name" value="Cellulase"/>
    <property type="match status" value="2"/>
</dbReference>
<dbReference type="PROSITE" id="PS00659">
    <property type="entry name" value="GLYCOSYL_HYDROL_F5"/>
    <property type="match status" value="1"/>
</dbReference>
<dbReference type="GO" id="GO:0004553">
    <property type="term" value="F:hydrolase activity, hydrolyzing O-glycosyl compounds"/>
    <property type="evidence" value="ECO:0007669"/>
    <property type="project" value="InterPro"/>
</dbReference>
<dbReference type="Gene3D" id="3.20.20.80">
    <property type="entry name" value="Glycosidases"/>
    <property type="match status" value="2"/>
</dbReference>
<comment type="similarity">
    <text evidence="1">Belongs to the glycosyl hydrolase 5 (cellulase A) family.</text>
</comment>
<dbReference type="InterPro" id="IPR008999">
    <property type="entry name" value="Actin-crosslinking"/>
</dbReference>
<dbReference type="InterPro" id="IPR018087">
    <property type="entry name" value="Glyco_hydro_5_CS"/>
</dbReference>
<dbReference type="CDD" id="cd00257">
    <property type="entry name" value="beta-trefoil_FSCN-like"/>
    <property type="match status" value="3"/>
</dbReference>
<organism evidence="7 8">
    <name type="scientific">Oldenlandia corymbosa var. corymbosa</name>
    <dbReference type="NCBI Taxonomy" id="529605"/>
    <lineage>
        <taxon>Eukaryota</taxon>
        <taxon>Viridiplantae</taxon>
        <taxon>Streptophyta</taxon>
        <taxon>Embryophyta</taxon>
        <taxon>Tracheophyta</taxon>
        <taxon>Spermatophyta</taxon>
        <taxon>Magnoliopsida</taxon>
        <taxon>eudicotyledons</taxon>
        <taxon>Gunneridae</taxon>
        <taxon>Pentapetalae</taxon>
        <taxon>asterids</taxon>
        <taxon>lamiids</taxon>
        <taxon>Gentianales</taxon>
        <taxon>Rubiaceae</taxon>
        <taxon>Rubioideae</taxon>
        <taxon>Spermacoceae</taxon>
        <taxon>Hedyotis-Oldenlandia complex</taxon>
        <taxon>Oldenlandia</taxon>
    </lineage>
</organism>
<dbReference type="GO" id="GO:0051017">
    <property type="term" value="P:actin filament bundle assembly"/>
    <property type="evidence" value="ECO:0007669"/>
    <property type="project" value="TreeGrafter"/>
</dbReference>
<dbReference type="SUPFAM" id="SSF50405">
    <property type="entry name" value="Actin-crosslinking proteins"/>
    <property type="match status" value="3"/>
</dbReference>
<name>A0AAV1E9I7_OLDCO</name>
<reference evidence="7" key="1">
    <citation type="submission" date="2023-03" db="EMBL/GenBank/DDBJ databases">
        <authorList>
            <person name="Julca I."/>
        </authorList>
    </citation>
    <scope>NUCLEOTIDE SEQUENCE</scope>
</reference>
<feature type="domain" description="DUF7910" evidence="6">
    <location>
        <begin position="67"/>
        <end position="207"/>
    </location>
</feature>
<feature type="domain" description="Glycoside hydrolase family 5" evidence="5">
    <location>
        <begin position="962"/>
        <end position="1229"/>
    </location>
</feature>
<dbReference type="EMBL" id="OX459125">
    <property type="protein sequence ID" value="CAI9116347.1"/>
    <property type="molecule type" value="Genomic_DNA"/>
</dbReference>
<dbReference type="InterPro" id="IPR017853">
    <property type="entry name" value="GH"/>
</dbReference>
<feature type="domain" description="DUF7910" evidence="6">
    <location>
        <begin position="800"/>
        <end position="940"/>
    </location>
</feature>
<feature type="domain" description="DUF7910" evidence="6">
    <location>
        <begin position="522"/>
        <end position="663"/>
    </location>
</feature>
<dbReference type="Gene3D" id="2.80.10.50">
    <property type="match status" value="3"/>
</dbReference>
<keyword evidence="4" id="KW-0732">Signal</keyword>
<proteinExistence type="inferred from homology"/>
<evidence type="ECO:0000313" key="7">
    <source>
        <dbReference type="EMBL" id="CAI9116347.1"/>
    </source>
</evidence>
<feature type="signal peptide" evidence="4">
    <location>
        <begin position="1"/>
        <end position="28"/>
    </location>
</feature>
<dbReference type="GO" id="GO:0015629">
    <property type="term" value="C:actin cytoskeleton"/>
    <property type="evidence" value="ECO:0007669"/>
    <property type="project" value="TreeGrafter"/>
</dbReference>
<evidence type="ECO:0000256" key="3">
    <source>
        <dbReference type="ARBA" id="ARBA00023295"/>
    </source>
</evidence>
<keyword evidence="8" id="KW-1185">Reference proteome</keyword>
<dbReference type="GO" id="GO:0016477">
    <property type="term" value="P:cell migration"/>
    <property type="evidence" value="ECO:0007669"/>
    <property type="project" value="TreeGrafter"/>
</dbReference>
<dbReference type="PANTHER" id="PTHR10551:SF13">
    <property type="entry name" value="GLUCAN 1,3-BETA-GLUCOSIDASE ARB_04467-RELATED"/>
    <property type="match status" value="1"/>
</dbReference>
<keyword evidence="3" id="KW-0326">Glycosidase</keyword>
<dbReference type="GO" id="GO:0005737">
    <property type="term" value="C:cytoplasm"/>
    <property type="evidence" value="ECO:0007669"/>
    <property type="project" value="TreeGrafter"/>
</dbReference>
<dbReference type="InterPro" id="IPR057232">
    <property type="entry name" value="DUF7910"/>
</dbReference>
<dbReference type="PANTHER" id="PTHR10551">
    <property type="entry name" value="FASCIN"/>
    <property type="match status" value="1"/>
</dbReference>
<dbReference type="InterPro" id="IPR001547">
    <property type="entry name" value="Glyco_hydro_5"/>
</dbReference>
<gene>
    <name evidence="7" type="ORF">OLC1_LOCUS22669</name>
</gene>
<feature type="domain" description="Glycoside hydrolase family 5" evidence="5">
    <location>
        <begin position="233"/>
        <end position="463"/>
    </location>
</feature>
<evidence type="ECO:0000256" key="1">
    <source>
        <dbReference type="ARBA" id="ARBA00005641"/>
    </source>
</evidence>
<accession>A0AAV1E9I7</accession>
<evidence type="ECO:0000259" key="5">
    <source>
        <dbReference type="Pfam" id="PF00150"/>
    </source>
</evidence>
<dbReference type="GO" id="GO:0000272">
    <property type="term" value="P:polysaccharide catabolic process"/>
    <property type="evidence" value="ECO:0007669"/>
    <property type="project" value="InterPro"/>
</dbReference>
<keyword evidence="2" id="KW-0378">Hydrolase</keyword>
<dbReference type="AlphaFoldDB" id="A0AAV1E9I7"/>
<protein>
    <submittedName>
        <fullName evidence="7">OLC1v1017467C1</fullName>
    </submittedName>
</protein>
<evidence type="ECO:0000313" key="8">
    <source>
        <dbReference type="Proteomes" id="UP001161247"/>
    </source>
</evidence>
<dbReference type="InterPro" id="IPR010431">
    <property type="entry name" value="Fascin"/>
</dbReference>
<sequence length="1250" mass="139164">MAIYSPYSRILIVTFVILSSSFLSVSHGRRPVPPHINPNFRVKAVNLGGWLVTEGWIKPSLFDGIPNKDLLDGTGLQFKSVKVGKYLSAESGGGTIIVANRTNASSWETFKLWRNSETIFNFRVFNKQFVGIDKTAGGNGGTTLVATETNPGSSETFEIVRKSDDLNRVRIRAPNGYFLQVKTEELVSADFQGNSTWGDDDPSVFLIEFNGRLEGEFQVTNGYGPLNAPQVMREHWRTFIMEQDFKFISSNGLNTVRIPVGWWTAYPTPPKPFVAGSLQTLDNAFFWAEKYNLKVIIDLHCAPGSQNGWEHSGSRDGSQEWGQTSENIQQTVDVIDFLAARYAKRSSLLAIELINEPLSPGVSLENVTNYYKAGYDAVRKHTSNAYVILSNRLGPSKPTELLPLAGGMFKSAIDVHYYSLFDSVLSSYTVQQNVDYIKTNRSAQLSQISTSNGPLTFVGEWVAEWQVKGASKEDYQKFGAAQLEVVPPYINPNFQVRAVNLGGWLQVTEGWIKPSLFDGIPNKDLLDGTELHLNSVKVGKYLSVENGGGAKAVANRTTASSWETFRPWRINETNFNFRVFHKQFIGLDKAAGGKASTTLVATKTNPGLSETFEIVRKPGDLNRVRIKAPNGHFLQVNTEKLISADFEGDSKWADDDPSVFLIEVKGSPQGELQVTNGYGPLKLSSTSNENMQKRSSLLAIQLLNEPLAPIVSFQNITKYHKAGYEAVRKHTSTAYVILSAGLGSNASELFPLAVFFFFSALSGTTVYSQDVPFKAANLGGWLVVEGWMTPSLFDLDGVLNKDLLDGTQVQLKSTMLNKFLAAENGGGTNLVANRDTASGWETFTLWRIDENTFNLRVFNKQFVGIDDQSGSENVVATVSSPRSSETFQIERNPDDQFKVRIKAPNGLFLQAPDENTVVATYGDTSDWGDQNPSVFQMNIVRQITGEYQLTNAYGPVRASQVLQSHWNTYITEDDFKFMSDNGLTAVRIPVGWWIRYDQSPPLPFVGGSLQALDNAFDWAEKYGMKVIVDLHAVPGSQNPDAHSGTRDGNPEWGDSKIPETVQVIDFLAQRYSQRSSLGAIELMNEPREPYVQFATLSNYYQLGYDAVRKYTSNAYVILSKRLGNANSTEFLPIAGNMDRSVIDVHYYNLFSDQFNNLNIQQNIDFVRNTRAAELQEVTRTNGFPLSFVGEWTAAMAGSNFQDADYARFAQAQVEVYGKATFGWAYWSYKCDTCGMWSLRRMIERGLINLH</sequence>